<dbReference type="AlphaFoldDB" id="A0A2G5HNR2"/>
<accession>A0A2G5HNR2</accession>
<sequence length="119" mass="14026">MKTALDASAVLSLVQGSLRRRNTMLWPLHFRRMNKTLEQLWTSRLRAINRALTTLTTAMTKLYREHYLHFEKARKTTKIIASLKGDPHRRHNLVLWILCLHRPALSRSRVDYKAEIPHS</sequence>
<evidence type="ECO:0000313" key="2">
    <source>
        <dbReference type="Proteomes" id="UP000230605"/>
    </source>
</evidence>
<dbReference type="EMBL" id="LKMD01000104">
    <property type="protein sequence ID" value="PIA94158.1"/>
    <property type="molecule type" value="Genomic_DNA"/>
</dbReference>
<proteinExistence type="predicted"/>
<name>A0A2G5HNR2_CERBT</name>
<evidence type="ECO:0000313" key="1">
    <source>
        <dbReference type="EMBL" id="PIA94158.1"/>
    </source>
</evidence>
<dbReference type="Proteomes" id="UP000230605">
    <property type="component" value="Chromosome 6"/>
</dbReference>
<gene>
    <name evidence="1" type="ORF">CB0940_08385</name>
</gene>
<protein>
    <submittedName>
        <fullName evidence="1">Uncharacterized protein</fullName>
    </submittedName>
</protein>
<organism evidence="1 2">
    <name type="scientific">Cercospora beticola</name>
    <name type="common">Sugarbeet leaf spot fungus</name>
    <dbReference type="NCBI Taxonomy" id="122368"/>
    <lineage>
        <taxon>Eukaryota</taxon>
        <taxon>Fungi</taxon>
        <taxon>Dikarya</taxon>
        <taxon>Ascomycota</taxon>
        <taxon>Pezizomycotina</taxon>
        <taxon>Dothideomycetes</taxon>
        <taxon>Dothideomycetidae</taxon>
        <taxon>Mycosphaerellales</taxon>
        <taxon>Mycosphaerellaceae</taxon>
        <taxon>Cercospora</taxon>
    </lineage>
</organism>
<reference evidence="1 2" key="1">
    <citation type="submission" date="2015-10" db="EMBL/GenBank/DDBJ databases">
        <title>The cercosporin biosynthetic gene cluster was horizontally transferred to several fungal lineages and shown to be expanded in Cercospora beticola based on microsynteny with recipient genomes.</title>
        <authorList>
            <person name="De Jonge R."/>
            <person name="Ebert M.K."/>
            <person name="Suttle J.C."/>
            <person name="Jurick Ii W.M."/>
            <person name="Secor G.A."/>
            <person name="Thomma B.P."/>
            <person name="Van De Peer Y."/>
            <person name="Bolton M.D."/>
        </authorList>
    </citation>
    <scope>NUCLEOTIDE SEQUENCE [LARGE SCALE GENOMIC DNA]</scope>
    <source>
        <strain evidence="1 2">09-40</strain>
    </source>
</reference>
<comment type="caution">
    <text evidence="1">The sequence shown here is derived from an EMBL/GenBank/DDBJ whole genome shotgun (WGS) entry which is preliminary data.</text>
</comment>